<dbReference type="GO" id="GO:0000285">
    <property type="term" value="F:1-phosphatidylinositol-3-phosphate 5-kinase activity"/>
    <property type="evidence" value="ECO:0007669"/>
    <property type="project" value="InterPro"/>
</dbReference>
<feature type="compositionally biased region" description="Polar residues" evidence="4">
    <location>
        <begin position="816"/>
        <end position="828"/>
    </location>
</feature>
<feature type="region of interest" description="Disordered" evidence="4">
    <location>
        <begin position="1056"/>
        <end position="1081"/>
    </location>
</feature>
<keyword evidence="7" id="KW-1185">Reference proteome</keyword>
<evidence type="ECO:0000313" key="6">
    <source>
        <dbReference type="EMBL" id="KZT66473.1"/>
    </source>
</evidence>
<dbReference type="GO" id="GO:0010008">
    <property type="term" value="C:endosome membrane"/>
    <property type="evidence" value="ECO:0007669"/>
    <property type="project" value="TreeGrafter"/>
</dbReference>
<dbReference type="GO" id="GO:0046854">
    <property type="term" value="P:phosphatidylinositol phosphate biosynthetic process"/>
    <property type="evidence" value="ECO:0007669"/>
    <property type="project" value="TreeGrafter"/>
</dbReference>
<feature type="compositionally biased region" description="Low complexity" evidence="4">
    <location>
        <begin position="1063"/>
        <end position="1073"/>
    </location>
</feature>
<feature type="region of interest" description="Disordered" evidence="4">
    <location>
        <begin position="1150"/>
        <end position="1204"/>
    </location>
</feature>
<accession>A0A165N3S4</accession>
<feature type="compositionally biased region" description="Polar residues" evidence="4">
    <location>
        <begin position="135"/>
        <end position="146"/>
    </location>
</feature>
<evidence type="ECO:0000256" key="4">
    <source>
        <dbReference type="SAM" id="MobiDB-lite"/>
    </source>
</evidence>
<dbReference type="SMART" id="SM00330">
    <property type="entry name" value="PIPKc"/>
    <property type="match status" value="1"/>
</dbReference>
<dbReference type="OrthoDB" id="158357at2759"/>
<keyword evidence="2 3" id="KW-0067">ATP-binding</keyword>
<feature type="region of interest" description="Disordered" evidence="4">
    <location>
        <begin position="789"/>
        <end position="845"/>
    </location>
</feature>
<dbReference type="PANTHER" id="PTHR45748">
    <property type="entry name" value="1-PHOSPHATIDYLINOSITOL 3-PHOSPHATE 5-KINASE-RELATED"/>
    <property type="match status" value="1"/>
</dbReference>
<dbReference type="Proteomes" id="UP000076727">
    <property type="component" value="Unassembled WGS sequence"/>
</dbReference>
<keyword evidence="3" id="KW-0808">Transferase</keyword>
<dbReference type="InterPro" id="IPR027483">
    <property type="entry name" value="PInositol-4-P-4/5-kinase_C_sf"/>
</dbReference>
<sequence>MNQAEKPLPAVPQRGTQLSSTLTTEARAHLQRFILQALEEENVATDRENWADTLRNALLQIGGNVSRGGWLAGFKRMRQKTTERREEEEARHRREKLECEKAKEQEDRSFKPNTLPRTPKSKGEQGEENKRPSSEHGSSQHLSDSRSVALQQLRQMAATHTSLPLPKPSSKHLLLTVEAYGAPLKRASEDLEYDMIPYGVDCVFVADTYSLPDEVEECDCVLYGLAEWDASARLYDAADEDCVQIVGGVFKFKGVTSVQLYKSLVKVLRLSTFLYLSLLLEQCLLSNSHVELHFPQSTLPTVSTLPEAGSLMTKQEKARPKRESTLAVAGGIWSFFSKKTENLVHRVAAVSPSIARRGSFELPMSRSLSNGGSMEGESSRPRRFSLISTSSSGHRNNPDVPRQQPFLDTLRNLEAHKDLVSTSPGLVLPLPSVLVSLAEKEKQDSLRRLNGEEKAALTSLLGWEGKDALGRGMIGTSGFVRQQGISLLYSAHVPFPLVASTQPPTPPSSAPTASVITVPHRPTSCGNRRKWTTYRFYQHGHKPDETLGETITRLCTTAEEPCTEPDCHFVRGDHDQRWIHNGVRIVATVGLPSSVDDRHMGEDTISMWQSCMVCGEDTSKEQMHDGTYLFSFGKYLELLIYSPALCGVTPRLCEHTAAPTHSEATSLPETRFHILRKFSCRSRTVTFSLSTVEDIFELKVPRLQIIRRRQLEKGKDTASASSSPVKVTSNIEDRRILRKEIMRWWQGLSERMDQLEENFVRKADTTRVKALPRLPSEDDAYDSLVEASQATPKASLSRLPSSSSTPTVTMAREENNASTGNTTSSKTITLSDLSTPSVSSDSVISSKAASVRSGGDEMQLLTGLRHSFQRQEQDLYVELSRTPTASLNNVRRSFIAAAKGASRRLSAWEAKHSSSIAKDMRKKLGRPSMVEPEWWQSGCHAIPGGNVIVKEDDWGSIIAFTLSSADYQRELAAMSTPTPRAAVPTAPPSTPLETRSSFFTPGSSLKRFLTSTTSLPDPDQDDVGWNEPETYSAVITRKEHPKDPTTLLSIRDVLRHKSGTDTSGSSSFRPSSSLGAKSPTDLAAARAKPAVELSIQAADGHVSGLSEDAGKLLHELEANASVIQTWRSSGSSNSSASGFVETNIRRGKSASIISTDSDASSTSTESGGLRRRLTPPPLPPKDAMLSVEPPARLGSQGETLPPAATPSTFIPSIANTLTSAMKFVLSPGETLRSVPTAPHHGLLSTDSPVIDDRPHIKYDWTIGKRLKFSCTVYYARQFDSLRRRCGIEDVFLKSLMRSANWAAEGGKSKSNFWKTSDDQFIIKTLVNAWNVADLQVLIDLGPSYFRYMDSTATRPSVLAKLLGFYTIEIRNLENGATQARADLLVMENLFYGQKISKTFDLKGIQGRKVKASNAASKTLFDGEWIEDQRRALTLVRPYSKVLFQEAVKADCDFLAGSNIMDYSLLLGVDEESKRISCGLVDTIGSYTFAKTLEYKAKHNLNAGKEVTVVPPHEYQDRFVNAMDEYFLACPDKWSRPLDDTHVPHSHLDLPSVL</sequence>
<feature type="region of interest" description="Disordered" evidence="4">
    <location>
        <begin position="1"/>
        <end position="20"/>
    </location>
</feature>
<reference evidence="6 7" key="1">
    <citation type="journal article" date="2016" name="Mol. Biol. Evol.">
        <title>Comparative Genomics of Early-Diverging Mushroom-Forming Fungi Provides Insights into the Origins of Lignocellulose Decay Capabilities.</title>
        <authorList>
            <person name="Nagy L.G."/>
            <person name="Riley R."/>
            <person name="Tritt A."/>
            <person name="Adam C."/>
            <person name="Daum C."/>
            <person name="Floudas D."/>
            <person name="Sun H."/>
            <person name="Yadav J.S."/>
            <person name="Pangilinan J."/>
            <person name="Larsson K.H."/>
            <person name="Matsuura K."/>
            <person name="Barry K."/>
            <person name="Labutti K."/>
            <person name="Kuo R."/>
            <person name="Ohm R.A."/>
            <person name="Bhattacharya S.S."/>
            <person name="Shirouzu T."/>
            <person name="Yoshinaga Y."/>
            <person name="Martin F.M."/>
            <person name="Grigoriev I.V."/>
            <person name="Hibbett D.S."/>
        </authorList>
    </citation>
    <scope>NUCLEOTIDE SEQUENCE [LARGE SCALE GENOMIC DNA]</scope>
    <source>
        <strain evidence="6 7">L-15889</strain>
    </source>
</reference>
<dbReference type="InterPro" id="IPR027484">
    <property type="entry name" value="PInositol-4-P-5-kinase_N"/>
</dbReference>
<keyword evidence="3" id="KW-0418">Kinase</keyword>
<proteinExistence type="predicted"/>
<feature type="compositionally biased region" description="Low complexity" evidence="4">
    <location>
        <begin position="1150"/>
        <end position="1163"/>
    </location>
</feature>
<keyword evidence="1 3" id="KW-0547">Nucleotide-binding</keyword>
<feature type="compositionally biased region" description="Basic and acidic residues" evidence="4">
    <location>
        <begin position="121"/>
        <end position="134"/>
    </location>
</feature>
<feature type="domain" description="PIPK" evidence="5">
    <location>
        <begin position="1201"/>
        <end position="1526"/>
    </location>
</feature>
<name>A0A165N3S4_9APHY</name>
<organism evidence="6 7">
    <name type="scientific">Daedalea quercina L-15889</name>
    <dbReference type="NCBI Taxonomy" id="1314783"/>
    <lineage>
        <taxon>Eukaryota</taxon>
        <taxon>Fungi</taxon>
        <taxon>Dikarya</taxon>
        <taxon>Basidiomycota</taxon>
        <taxon>Agaricomycotina</taxon>
        <taxon>Agaricomycetes</taxon>
        <taxon>Polyporales</taxon>
        <taxon>Fomitopsis</taxon>
    </lineage>
</organism>
<dbReference type="SUPFAM" id="SSF56104">
    <property type="entry name" value="SAICAR synthase-like"/>
    <property type="match status" value="1"/>
</dbReference>
<dbReference type="PANTHER" id="PTHR45748:SF7">
    <property type="entry name" value="1-PHOSPHATIDYLINOSITOL 3-PHOSPHATE 5-KINASE-RELATED"/>
    <property type="match status" value="1"/>
</dbReference>
<dbReference type="InterPro" id="IPR044769">
    <property type="entry name" value="PIKfyve_PIPKc"/>
</dbReference>
<evidence type="ECO:0000259" key="5">
    <source>
        <dbReference type="PROSITE" id="PS51455"/>
    </source>
</evidence>
<feature type="compositionally biased region" description="Low complexity" evidence="4">
    <location>
        <begin position="795"/>
        <end position="807"/>
    </location>
</feature>
<dbReference type="CDD" id="cd17300">
    <property type="entry name" value="PIPKc_PIKfyve"/>
    <property type="match status" value="1"/>
</dbReference>
<evidence type="ECO:0000313" key="7">
    <source>
        <dbReference type="Proteomes" id="UP000076727"/>
    </source>
</evidence>
<dbReference type="Gene3D" id="3.30.800.10">
    <property type="entry name" value="Phosphatidylinositol Phosphate Kinase II Beta"/>
    <property type="match status" value="1"/>
</dbReference>
<dbReference type="PROSITE" id="PS51455">
    <property type="entry name" value="PIPK"/>
    <property type="match status" value="1"/>
</dbReference>
<feature type="region of interest" description="Disordered" evidence="4">
    <location>
        <begin position="77"/>
        <end position="146"/>
    </location>
</feature>
<dbReference type="Pfam" id="PF01504">
    <property type="entry name" value="PIP5K"/>
    <property type="match status" value="2"/>
</dbReference>
<evidence type="ECO:0000256" key="1">
    <source>
        <dbReference type="ARBA" id="ARBA00022741"/>
    </source>
</evidence>
<dbReference type="STRING" id="1314783.A0A165N3S4"/>
<dbReference type="GO" id="GO:0005524">
    <property type="term" value="F:ATP binding"/>
    <property type="evidence" value="ECO:0007669"/>
    <property type="project" value="UniProtKB-UniRule"/>
</dbReference>
<protein>
    <recommendedName>
        <fullName evidence="5">PIPK domain-containing protein</fullName>
    </recommendedName>
</protein>
<evidence type="ECO:0000256" key="3">
    <source>
        <dbReference type="PROSITE-ProRule" id="PRU00781"/>
    </source>
</evidence>
<dbReference type="Gene3D" id="3.30.810.10">
    <property type="entry name" value="2-Layer Sandwich"/>
    <property type="match status" value="1"/>
</dbReference>
<feature type="compositionally biased region" description="Basic and acidic residues" evidence="4">
    <location>
        <begin position="80"/>
        <end position="110"/>
    </location>
</feature>
<feature type="compositionally biased region" description="Low complexity" evidence="4">
    <location>
        <begin position="829"/>
        <end position="845"/>
    </location>
</feature>
<dbReference type="GO" id="GO:0000329">
    <property type="term" value="C:fungal-type vacuole membrane"/>
    <property type="evidence" value="ECO:0007669"/>
    <property type="project" value="TreeGrafter"/>
</dbReference>
<evidence type="ECO:0000256" key="2">
    <source>
        <dbReference type="ARBA" id="ARBA00022840"/>
    </source>
</evidence>
<dbReference type="EMBL" id="KV429088">
    <property type="protein sequence ID" value="KZT66473.1"/>
    <property type="molecule type" value="Genomic_DNA"/>
</dbReference>
<gene>
    <name evidence="6" type="ORF">DAEQUDRAFT_714832</name>
</gene>
<feature type="region of interest" description="Disordered" evidence="4">
    <location>
        <begin position="976"/>
        <end position="997"/>
    </location>
</feature>
<dbReference type="InterPro" id="IPR002498">
    <property type="entry name" value="PInositol-4-P-4/5-kinase_core"/>
</dbReference>